<dbReference type="GO" id="GO:0005634">
    <property type="term" value="C:nucleus"/>
    <property type="evidence" value="ECO:0007669"/>
    <property type="project" value="TreeGrafter"/>
</dbReference>
<dbReference type="AlphaFoldDB" id="A0A167Z9P4"/>
<feature type="compositionally biased region" description="Gly residues" evidence="6">
    <location>
        <begin position="504"/>
        <end position="513"/>
    </location>
</feature>
<feature type="compositionally biased region" description="Polar residues" evidence="6">
    <location>
        <begin position="485"/>
        <end position="494"/>
    </location>
</feature>
<evidence type="ECO:0000256" key="2">
    <source>
        <dbReference type="ARBA" id="ARBA00022763"/>
    </source>
</evidence>
<evidence type="ECO:0000256" key="1">
    <source>
        <dbReference type="ARBA" id="ARBA00006638"/>
    </source>
</evidence>
<dbReference type="GO" id="GO:0045002">
    <property type="term" value="P:double-strand break repair via single-strand annealing"/>
    <property type="evidence" value="ECO:0007669"/>
    <property type="project" value="TreeGrafter"/>
</dbReference>
<dbReference type="FunFam" id="3.30.390.80:FF:000001">
    <property type="entry name" value="DNA repair protein RAD52 homolog"/>
    <property type="match status" value="1"/>
</dbReference>
<feature type="region of interest" description="Disordered" evidence="6">
    <location>
        <begin position="231"/>
        <end position="258"/>
    </location>
</feature>
<name>A0A167Z9P4_9EURO</name>
<comment type="caution">
    <text evidence="7">The sequence shown here is derived from an EMBL/GenBank/DDBJ whole genome shotgun (WGS) entry which is preliminary data.</text>
</comment>
<dbReference type="InterPro" id="IPR007232">
    <property type="entry name" value="Rad52_Rad59_Rad22"/>
</dbReference>
<dbReference type="GO" id="GO:0003697">
    <property type="term" value="F:single-stranded DNA binding"/>
    <property type="evidence" value="ECO:0007669"/>
    <property type="project" value="UniProtKB-ARBA"/>
</dbReference>
<accession>A0A167Z9P4</accession>
<dbReference type="Proteomes" id="UP000242877">
    <property type="component" value="Unassembled WGS sequence"/>
</dbReference>
<evidence type="ECO:0000256" key="3">
    <source>
        <dbReference type="ARBA" id="ARBA00023172"/>
    </source>
</evidence>
<dbReference type="PANTHER" id="PTHR12132">
    <property type="entry name" value="DNA REPAIR AND RECOMBINATION PROTEIN RAD52, RAD59"/>
    <property type="match status" value="1"/>
</dbReference>
<dbReference type="GO" id="GO:0000724">
    <property type="term" value="P:double-strand break repair via homologous recombination"/>
    <property type="evidence" value="ECO:0007669"/>
    <property type="project" value="TreeGrafter"/>
</dbReference>
<dbReference type="Pfam" id="PF04098">
    <property type="entry name" value="Rad52_Rad22"/>
    <property type="match status" value="1"/>
</dbReference>
<dbReference type="Gene3D" id="3.30.390.80">
    <property type="entry name" value="DNA repair protein Rad52/59/22"/>
    <property type="match status" value="1"/>
</dbReference>
<feature type="region of interest" description="Disordered" evidence="6">
    <location>
        <begin position="444"/>
        <end position="600"/>
    </location>
</feature>
<feature type="compositionally biased region" description="Basic and acidic residues" evidence="6">
    <location>
        <begin position="576"/>
        <end position="585"/>
    </location>
</feature>
<dbReference type="OrthoDB" id="4206492at2759"/>
<dbReference type="PANTHER" id="PTHR12132:SF1">
    <property type="entry name" value="DNA REPAIR PROTEIN RAD52 HOMOLOG"/>
    <property type="match status" value="1"/>
</dbReference>
<evidence type="ECO:0000256" key="4">
    <source>
        <dbReference type="ARBA" id="ARBA00023204"/>
    </source>
</evidence>
<proteinExistence type="inferred from homology"/>
<dbReference type="SUPFAM" id="SSF54768">
    <property type="entry name" value="dsRNA-binding domain-like"/>
    <property type="match status" value="1"/>
</dbReference>
<feature type="compositionally biased region" description="Polar residues" evidence="6">
    <location>
        <begin position="370"/>
        <end position="383"/>
    </location>
</feature>
<feature type="compositionally biased region" description="Basic and acidic residues" evidence="6">
    <location>
        <begin position="344"/>
        <end position="366"/>
    </location>
</feature>
<keyword evidence="3" id="KW-0233">DNA recombination</keyword>
<feature type="compositionally biased region" description="Polar residues" evidence="6">
    <location>
        <begin position="327"/>
        <end position="342"/>
    </location>
</feature>
<keyword evidence="2" id="KW-0227">DNA damage</keyword>
<dbReference type="GO" id="GO:0006312">
    <property type="term" value="P:mitotic recombination"/>
    <property type="evidence" value="ECO:0007669"/>
    <property type="project" value="TreeGrafter"/>
</dbReference>
<reference evidence="7 8" key="1">
    <citation type="journal article" date="2016" name="Genome Biol. Evol.">
        <title>Divergent and convergent evolution of fungal pathogenicity.</title>
        <authorList>
            <person name="Shang Y."/>
            <person name="Xiao G."/>
            <person name="Zheng P."/>
            <person name="Cen K."/>
            <person name="Zhan S."/>
            <person name="Wang C."/>
        </authorList>
    </citation>
    <scope>NUCLEOTIDE SEQUENCE [LARGE SCALE GENOMIC DNA]</scope>
    <source>
        <strain evidence="7 8">ARSEF 7405</strain>
    </source>
</reference>
<comment type="similarity">
    <text evidence="1">Belongs to the RAD52 family.</text>
</comment>
<sequence length="600" mass="64885">MPEYGAQHQSYSAMSFGNFGDRIQQPVNGWSPEETAALQSRLTTRLGPEYLSTRPGPGGQKVCYLTGPTVISLANEVFGFNGWSSSIQNISIDEMTQNPNTGKFSVGISVIVRATLKDGTYHEDLGYGHCDNMKDRYQAFEKARKEGVTDGLKRALRTFGNVLGNGLYEKDYQDALKRTKTQRVKLDGNTFKRMEDPRSGLNSRTNSINQQLPPPLEPMAKRELEVVPAPGGELKAGLDKKQSNAPSAPLPPQVQNGDVDDVMDIEFDDDAEFGSDLFEEAADFGDALMTVDQDQEATSAHKPGHQGIQNENGPKTQPRPHILHSHANANQFITPSKPPTNLRQPDRRPIPPRPQHEDGPSKRPIDTESEQQTAANNSANSSDLPPPLPGDQPAKLSDGADDNQTPAFPSEIPEDKRPQDPAGGFYSARAADLLRTNPYVAPKAAPAFDPRFDSPSIRKTVGFDHNTSAPVSRDTYKIIKPPNQTPKLSQTVNPSPGLRRSGPVAGGFGGAGGRTPLTTSYKPPTRRPLPRSDSTASNSLNQSGGAAVNDGNMNGKRPPLYDKTNDGKQISNGPDDPAKRVRLNDEASTDAQGKANGTLS</sequence>
<feature type="compositionally biased region" description="Polar residues" evidence="6">
    <location>
        <begin position="532"/>
        <end position="544"/>
    </location>
</feature>
<dbReference type="InterPro" id="IPR041247">
    <property type="entry name" value="Rad52_fam"/>
</dbReference>
<feature type="region of interest" description="Disordered" evidence="6">
    <location>
        <begin position="294"/>
        <end position="429"/>
    </location>
</feature>
<evidence type="ECO:0000313" key="7">
    <source>
        <dbReference type="EMBL" id="KZZ92364.1"/>
    </source>
</evidence>
<keyword evidence="8" id="KW-1185">Reference proteome</keyword>
<organism evidence="7 8">
    <name type="scientific">Ascosphaera apis ARSEF 7405</name>
    <dbReference type="NCBI Taxonomy" id="392613"/>
    <lineage>
        <taxon>Eukaryota</taxon>
        <taxon>Fungi</taxon>
        <taxon>Dikarya</taxon>
        <taxon>Ascomycota</taxon>
        <taxon>Pezizomycotina</taxon>
        <taxon>Eurotiomycetes</taxon>
        <taxon>Eurotiomycetidae</taxon>
        <taxon>Onygenales</taxon>
        <taxon>Ascosphaeraceae</taxon>
        <taxon>Ascosphaera</taxon>
    </lineage>
</organism>
<gene>
    <name evidence="7" type="ORF">AAP_03019</name>
</gene>
<dbReference type="VEuPathDB" id="FungiDB:AAP_03019"/>
<dbReference type="EMBL" id="AZGZ01000011">
    <property type="protein sequence ID" value="KZZ92364.1"/>
    <property type="molecule type" value="Genomic_DNA"/>
</dbReference>
<dbReference type="InterPro" id="IPR042525">
    <property type="entry name" value="Rad52_Rad59_Rad22_sf"/>
</dbReference>
<feature type="compositionally biased region" description="Polar residues" evidence="6">
    <location>
        <begin position="200"/>
        <end position="211"/>
    </location>
</feature>
<evidence type="ECO:0000313" key="8">
    <source>
        <dbReference type="Proteomes" id="UP000242877"/>
    </source>
</evidence>
<keyword evidence="4" id="KW-0234">DNA repair</keyword>
<evidence type="ECO:0000256" key="5">
    <source>
        <dbReference type="ARBA" id="ARBA00077224"/>
    </source>
</evidence>
<protein>
    <recommendedName>
        <fullName evidence="5">RAD52 homolog</fullName>
    </recommendedName>
</protein>
<feature type="region of interest" description="Disordered" evidence="6">
    <location>
        <begin position="192"/>
        <end position="218"/>
    </location>
</feature>
<feature type="compositionally biased region" description="Polar residues" evidence="6">
    <location>
        <begin position="589"/>
        <end position="600"/>
    </location>
</feature>
<evidence type="ECO:0000256" key="6">
    <source>
        <dbReference type="SAM" id="MobiDB-lite"/>
    </source>
</evidence>